<organism evidence="4">
    <name type="scientific">Brugia malayi</name>
    <name type="common">Filarial nematode worm</name>
    <dbReference type="NCBI Taxonomy" id="6279"/>
    <lineage>
        <taxon>Eukaryota</taxon>
        <taxon>Metazoa</taxon>
        <taxon>Ecdysozoa</taxon>
        <taxon>Nematoda</taxon>
        <taxon>Chromadorea</taxon>
        <taxon>Rhabditida</taxon>
        <taxon>Spirurina</taxon>
        <taxon>Spiruromorpha</taxon>
        <taxon>Filarioidea</taxon>
        <taxon>Onchocercidae</taxon>
        <taxon>Brugia</taxon>
    </lineage>
</organism>
<dbReference type="GO" id="GO:0005049">
    <property type="term" value="F:nuclear export signal receptor activity"/>
    <property type="evidence" value="ECO:0007669"/>
    <property type="project" value="InterPro"/>
</dbReference>
<dbReference type="InterPro" id="IPR011989">
    <property type="entry name" value="ARM-like"/>
</dbReference>
<dbReference type="InterPro" id="IPR045065">
    <property type="entry name" value="XPO1/5"/>
</dbReference>
<dbReference type="GO" id="GO:0005634">
    <property type="term" value="C:nucleus"/>
    <property type="evidence" value="ECO:0007669"/>
    <property type="project" value="TreeGrafter"/>
</dbReference>
<dbReference type="Pfam" id="PF08389">
    <property type="entry name" value="Xpo1"/>
    <property type="match status" value="1"/>
</dbReference>
<dbReference type="GO" id="GO:0005737">
    <property type="term" value="C:cytoplasm"/>
    <property type="evidence" value="ECO:0007669"/>
    <property type="project" value="TreeGrafter"/>
</dbReference>
<dbReference type="PANTHER" id="PTHR11223:SF3">
    <property type="entry name" value="EXPORTIN-5"/>
    <property type="match status" value="1"/>
</dbReference>
<evidence type="ECO:0000259" key="3">
    <source>
        <dbReference type="Pfam" id="PF19273"/>
    </source>
</evidence>
<dbReference type="GO" id="GO:0006405">
    <property type="term" value="P:RNA export from nucleus"/>
    <property type="evidence" value="ECO:0007669"/>
    <property type="project" value="TreeGrafter"/>
</dbReference>
<dbReference type="EMBL" id="LN856924">
    <property type="protein sequence ID" value="CTP81185.1"/>
    <property type="molecule type" value="Genomic_DNA"/>
</dbReference>
<dbReference type="InterPro" id="IPR016024">
    <property type="entry name" value="ARM-type_fold"/>
</dbReference>
<feature type="domain" description="Exportin-1/Importin-beta-like" evidence="2">
    <location>
        <begin position="127"/>
        <end position="276"/>
    </location>
</feature>
<dbReference type="AlphaFoldDB" id="A0A0I9N5F0"/>
<feature type="domain" description="Exportin-5 C-terminal" evidence="3">
    <location>
        <begin position="321"/>
        <end position="1090"/>
    </location>
</feature>
<protein>
    <submittedName>
        <fullName evidence="4">Bm9568</fullName>
    </submittedName>
</protein>
<dbReference type="Pfam" id="PF19273">
    <property type="entry name" value="Exportin-5"/>
    <property type="match status" value="1"/>
</dbReference>
<dbReference type="GO" id="GO:0003723">
    <property type="term" value="F:RNA binding"/>
    <property type="evidence" value="ECO:0007669"/>
    <property type="project" value="TreeGrafter"/>
</dbReference>
<dbReference type="InterPro" id="IPR013598">
    <property type="entry name" value="Exportin-1/Importin-b-like"/>
</dbReference>
<dbReference type="InterPro" id="IPR045478">
    <property type="entry name" value="Exportin-5_C"/>
</dbReference>
<name>A0A0I9N5F0_BRUMA</name>
<evidence type="ECO:0000259" key="2">
    <source>
        <dbReference type="Pfam" id="PF08389"/>
    </source>
</evidence>
<dbReference type="Gene3D" id="1.25.10.10">
    <property type="entry name" value="Leucine-rich Repeat Variant"/>
    <property type="match status" value="1"/>
</dbReference>
<evidence type="ECO:0000313" key="5">
    <source>
        <dbReference type="WormBase" id="Bm9568"/>
    </source>
</evidence>
<dbReference type="GO" id="GO:0006611">
    <property type="term" value="P:protein export from nucleus"/>
    <property type="evidence" value="ECO:0007669"/>
    <property type="project" value="InterPro"/>
</dbReference>
<proteinExistence type="predicted"/>
<dbReference type="GO" id="GO:0042565">
    <property type="term" value="C:RNA nuclear export complex"/>
    <property type="evidence" value="ECO:0007669"/>
    <property type="project" value="TreeGrafter"/>
</dbReference>
<evidence type="ECO:0000256" key="1">
    <source>
        <dbReference type="SAM" id="MobiDB-lite"/>
    </source>
</evidence>
<feature type="region of interest" description="Disordered" evidence="1">
    <location>
        <begin position="1094"/>
        <end position="1113"/>
    </location>
</feature>
<gene>
    <name evidence="4 5" type="ORF">Bm9568</name>
    <name evidence="4" type="ORF">BM_Bm9568</name>
</gene>
<evidence type="ECO:0000313" key="4">
    <source>
        <dbReference type="EMBL" id="CTP81185.1"/>
    </source>
</evidence>
<reference evidence="4" key="1">
    <citation type="journal article" date="2007" name="Science">
        <title>Draft genome of the filarial nematode parasite Brugia malayi.</title>
        <authorList>
            <person name="Ghedin E."/>
            <person name="Wang S."/>
            <person name="Spiro D."/>
            <person name="Caler E."/>
            <person name="Zhao Q."/>
            <person name="Crabtree J."/>
            <person name="Allen J.E."/>
            <person name="Delcher A.L."/>
            <person name="Guiliano D.B."/>
            <person name="Miranda-Saavedra D."/>
            <person name="Angiuoli S.V."/>
            <person name="Creasy T."/>
            <person name="Amedeo P."/>
            <person name="Haas B."/>
            <person name="El-Sayed N.M."/>
            <person name="Wortman J.R."/>
            <person name="Feldblyum T."/>
            <person name="Tallon L."/>
            <person name="Schatz M."/>
            <person name="Shumway M."/>
            <person name="Koo H."/>
            <person name="Salzberg S.L."/>
            <person name="Schobel S."/>
            <person name="Pertea M."/>
            <person name="Pop M."/>
            <person name="White O."/>
            <person name="Barton G.J."/>
            <person name="Carlow C.K."/>
            <person name="Crawford M.J."/>
            <person name="Daub J."/>
            <person name="Dimmic M.W."/>
            <person name="Estes C.F."/>
            <person name="Foster J.M."/>
            <person name="Ganatra M."/>
            <person name="Gregory W.F."/>
            <person name="Johnson N.M."/>
            <person name="Jin J."/>
            <person name="Komuniecki R."/>
            <person name="Korf I."/>
            <person name="Kumar S."/>
            <person name="Laney S."/>
            <person name="Li B.W."/>
            <person name="Li W."/>
            <person name="Lindblom T.H."/>
            <person name="Lustigman S."/>
            <person name="Ma D."/>
            <person name="Maina C.V."/>
            <person name="Martin D.M."/>
            <person name="McCarter J.P."/>
            <person name="McReynolds L."/>
            <person name="Mitreva M."/>
            <person name="Nutman T.B."/>
            <person name="Parkinson J."/>
            <person name="Peregrin-Alvarez J.M."/>
            <person name="Poole C."/>
            <person name="Ren Q."/>
            <person name="Saunders L."/>
            <person name="Sluder A.E."/>
            <person name="Smith K."/>
            <person name="Stanke M."/>
            <person name="Unnasch T.R."/>
            <person name="Ware J."/>
            <person name="Wei A.D."/>
            <person name="Weil G."/>
            <person name="Williams D.J."/>
            <person name="Zhang Y."/>
            <person name="Williams S.A."/>
            <person name="Fraser-Liggett C."/>
            <person name="Slatko B."/>
            <person name="Blaxter M.L."/>
            <person name="Scott A.L."/>
        </authorList>
    </citation>
    <scope>NUCLEOTIDE SEQUENCE</scope>
    <source>
        <strain evidence="4">FR3</strain>
    </source>
</reference>
<sequence>MLSVHSSIQSIHSIKVLSVVFITMEDRLNVIGNALEAIYNTTVSNERRAAASQVIESAKELSPADVEQIAYALISKKDLILARTGWNFLEHIIKFKWLVIDEQSRFTIRCTCFAAMKSDAMLRNELRCAAARCVVLMMEHEWPQNWPELFDQLEDIASVSATHAQIPFITLQLLVENVVTLVTVENISRRKDLNNAIASNVPRILHIIHLALRECSVEITDESYSLVRSALDLFGELVEWLPANVLEPYINDLLYTVCSFLDTPQHCIYEVAAKCLWRLASRKQAKNEENLVVFALFGDVPMRSILRAANQAASVGAGNVEHYRFLKTLCNVLSALGIHLADVCTQRPPNFGMYLAAIEAFFSHPSVYLRNEAVAVFASLINHEKIGDDEIFNECICRVIISTPNSLEKVGYPSQNGHETCRFSQHDYDDDNDFSHEFTQFRDRCLKVIRSCCTEKHVGLLISIVEKWFISRCLICPDLVRQTEWDAMQRFSKLVLWECHSRKLLNPDSYKRLSLLFDGMLILMAKCTSPLLMNNLLSMLSTLLVTVGRYPQLLVSLLSQLRRPLSDHVDDDIDEKSVKRHCIALLLRIVTIFADDIKGQAGTILEFCLSIRPFLSLMQLASCMQIIAALSNLCVDFATQNNFLSSALSDSLHYFLQTEIQEVFQSDIAFLSFFGFTSPAPANVAEAAKSSFMLNRRRFRAHLSTLEGIMAQTQSIAPPFHPAYSAFRPVLPAIFLLVKRLNSLYDPKNASVIHMSYGPISIFEITSSERQQLLTSVDSCLSSTARILSDDPGTHARAFLFDVTEKMQTLIGYFASKAAKQLFSDSEIGSWSLFLSCHLTYIPDFRLRFWLRRTWKPFLCACPEAAYHSVRQLLLIVIEELSKRLQSRWKQLTTLECSEDEEPSQEQLLVEHMACILTRECTILLRDLFGISDVGDKIEEASCIKNCFLKDEDVIGKIVECVFLCLTYRDATSVVRIIPVCRNVTESLNERCSEGIAVFMLVQSIQSLQIHGSDELAVTHLLSLVFFIYSSLRERFSSLSQILQQVPECSVEEVERLDRRIASMKCNKDFANEKMKREIMKKLLRTVIATSVGEQHRRPVHHRPLPPIPRRKEHPEEDFTDLRFLFDDI</sequence>
<dbReference type="PANTHER" id="PTHR11223">
    <property type="entry name" value="EXPORTIN 1/5"/>
    <property type="match status" value="1"/>
</dbReference>
<accession>A0A0I9N5F0</accession>
<dbReference type="OMA" id="HAQIPFI"/>
<dbReference type="SUPFAM" id="SSF48371">
    <property type="entry name" value="ARM repeat"/>
    <property type="match status" value="1"/>
</dbReference>
<dbReference type="WormBase" id="Bm9568">
    <property type="protein sequence ID" value="BM44251"/>
    <property type="gene ID" value="WBGene00229829"/>
</dbReference>
<feature type="compositionally biased region" description="Basic residues" evidence="1">
    <location>
        <begin position="1098"/>
        <end position="1112"/>
    </location>
</feature>
<reference evidence="4" key="2">
    <citation type="submission" date="2012-12" db="EMBL/GenBank/DDBJ databases">
        <authorList>
            <person name="Gao Y.W."/>
            <person name="Fan S.T."/>
            <person name="Sun H.T."/>
            <person name="Wang Z."/>
            <person name="Gao X.L."/>
            <person name="Li Y.G."/>
            <person name="Wang T.C."/>
            <person name="Zhang K."/>
            <person name="Xu W.W."/>
            <person name="Yu Z.J."/>
            <person name="Xia X.Z."/>
        </authorList>
    </citation>
    <scope>NUCLEOTIDE SEQUENCE</scope>
    <source>
        <strain evidence="4">FR3</strain>
    </source>
</reference>